<dbReference type="Pfam" id="PF12833">
    <property type="entry name" value="HTH_18"/>
    <property type="match status" value="1"/>
</dbReference>
<dbReference type="SUPFAM" id="SSF46689">
    <property type="entry name" value="Homeodomain-like"/>
    <property type="match status" value="2"/>
</dbReference>
<accession>A0ABP3DIM4</accession>
<name>A0ABP3DIM4_9ACTN</name>
<comment type="caution">
    <text evidence="4">The sequence shown here is derived from an EMBL/GenBank/DDBJ whole genome shotgun (WGS) entry which is preliminary data.</text>
</comment>
<dbReference type="InterPro" id="IPR009057">
    <property type="entry name" value="Homeodomain-like_sf"/>
</dbReference>
<dbReference type="Pfam" id="PF01965">
    <property type="entry name" value="DJ-1_PfpI"/>
    <property type="match status" value="1"/>
</dbReference>
<evidence type="ECO:0000313" key="4">
    <source>
        <dbReference type="EMBL" id="GAA0232320.1"/>
    </source>
</evidence>
<evidence type="ECO:0000256" key="2">
    <source>
        <dbReference type="ARBA" id="ARBA00023163"/>
    </source>
</evidence>
<evidence type="ECO:0000256" key="1">
    <source>
        <dbReference type="ARBA" id="ARBA00023015"/>
    </source>
</evidence>
<feature type="domain" description="HTH araC/xylS-type" evidence="3">
    <location>
        <begin position="214"/>
        <end position="312"/>
    </location>
</feature>
<organism evidence="4 5">
    <name type="scientific">Cryptosporangium japonicum</name>
    <dbReference type="NCBI Taxonomy" id="80872"/>
    <lineage>
        <taxon>Bacteria</taxon>
        <taxon>Bacillati</taxon>
        <taxon>Actinomycetota</taxon>
        <taxon>Actinomycetes</taxon>
        <taxon>Cryptosporangiales</taxon>
        <taxon>Cryptosporangiaceae</taxon>
        <taxon>Cryptosporangium</taxon>
    </lineage>
</organism>
<dbReference type="PROSITE" id="PS01124">
    <property type="entry name" value="HTH_ARAC_FAMILY_2"/>
    <property type="match status" value="1"/>
</dbReference>
<dbReference type="Gene3D" id="3.40.50.880">
    <property type="match status" value="1"/>
</dbReference>
<dbReference type="CDD" id="cd03137">
    <property type="entry name" value="GATase1_AraC_1"/>
    <property type="match status" value="1"/>
</dbReference>
<reference evidence="5" key="1">
    <citation type="journal article" date="2019" name="Int. J. Syst. Evol. Microbiol.">
        <title>The Global Catalogue of Microorganisms (GCM) 10K type strain sequencing project: providing services to taxonomists for standard genome sequencing and annotation.</title>
        <authorList>
            <consortium name="The Broad Institute Genomics Platform"/>
            <consortium name="The Broad Institute Genome Sequencing Center for Infectious Disease"/>
            <person name="Wu L."/>
            <person name="Ma J."/>
        </authorList>
    </citation>
    <scope>NUCLEOTIDE SEQUENCE [LARGE SCALE GENOMIC DNA]</scope>
    <source>
        <strain evidence="5">JCM 10425</strain>
    </source>
</reference>
<gene>
    <name evidence="4" type="ORF">GCM10009539_17110</name>
</gene>
<dbReference type="InterPro" id="IPR002818">
    <property type="entry name" value="DJ-1/PfpI"/>
</dbReference>
<evidence type="ECO:0000259" key="3">
    <source>
        <dbReference type="PROSITE" id="PS01124"/>
    </source>
</evidence>
<proteinExistence type="predicted"/>
<dbReference type="EMBL" id="BAAAGX010000007">
    <property type="protein sequence ID" value="GAA0232320.1"/>
    <property type="molecule type" value="Genomic_DNA"/>
</dbReference>
<dbReference type="InterPro" id="IPR052158">
    <property type="entry name" value="INH-QAR"/>
</dbReference>
<dbReference type="Proteomes" id="UP001500967">
    <property type="component" value="Unassembled WGS sequence"/>
</dbReference>
<dbReference type="SUPFAM" id="SSF52317">
    <property type="entry name" value="Class I glutamine amidotransferase-like"/>
    <property type="match status" value="1"/>
</dbReference>
<keyword evidence="5" id="KW-1185">Reference proteome</keyword>
<sequence>MLTIAVLAVPHVVPFDLAVPVEVFGRARRPDGTPAYRVLVCGPAGEVDAGLFTIRVRHPLAALDTLTAADTIVVPGVDDVDAPVAPEILDALRAAAARGVRIASVCSGAFLLAATGLLDGLRATTHWLGAAALAARHPAVDVDPDVLFVDNDRLLTSAGAAAGLDLCLHLVRRDHGAAVAADAARYSVMPLERDGGQAQFIAHEPPVPDGVSLRPLLTWLEEHLDEELTLDRIAEQAALSTRTLSRRFREQTSSTPLQWLNRARLRRAQHLLETTDHPVERVGGLVGFPAPSTFRDRFARLVGVSPAAYRARFRRAPVHTPVVEPGRTIMSTTTTAQSRLNTPVAAPRRAAVAAPAVEGESSAVVAV</sequence>
<dbReference type="SMART" id="SM00342">
    <property type="entry name" value="HTH_ARAC"/>
    <property type="match status" value="1"/>
</dbReference>
<dbReference type="Gene3D" id="1.10.10.60">
    <property type="entry name" value="Homeodomain-like"/>
    <property type="match status" value="1"/>
</dbReference>
<dbReference type="InterPro" id="IPR018060">
    <property type="entry name" value="HTH_AraC"/>
</dbReference>
<dbReference type="PANTHER" id="PTHR43130">
    <property type="entry name" value="ARAC-FAMILY TRANSCRIPTIONAL REGULATOR"/>
    <property type="match status" value="1"/>
</dbReference>
<keyword evidence="2" id="KW-0804">Transcription</keyword>
<keyword evidence="1" id="KW-0805">Transcription regulation</keyword>
<dbReference type="PANTHER" id="PTHR43130:SF3">
    <property type="entry name" value="HTH-TYPE TRANSCRIPTIONAL REGULATOR RV1931C"/>
    <property type="match status" value="1"/>
</dbReference>
<dbReference type="InterPro" id="IPR029062">
    <property type="entry name" value="Class_I_gatase-like"/>
</dbReference>
<evidence type="ECO:0000313" key="5">
    <source>
        <dbReference type="Proteomes" id="UP001500967"/>
    </source>
</evidence>
<protein>
    <submittedName>
        <fullName evidence="4">AraC family transcriptional regulator</fullName>
    </submittedName>
</protein>